<evidence type="ECO:0000256" key="1">
    <source>
        <dbReference type="ARBA" id="ARBA00004132"/>
    </source>
</evidence>
<dbReference type="InterPro" id="IPR045192">
    <property type="entry name" value="AP180-like"/>
</dbReference>
<dbReference type="InterPro" id="IPR014712">
    <property type="entry name" value="ANTH_dom_sf"/>
</dbReference>
<dbReference type="InterPro" id="IPR011417">
    <property type="entry name" value="ANTH_dom"/>
</dbReference>
<dbReference type="GO" id="GO:0005905">
    <property type="term" value="C:clathrin-coated pit"/>
    <property type="evidence" value="ECO:0007669"/>
    <property type="project" value="UniProtKB-SubCell"/>
</dbReference>
<dbReference type="GO" id="GO:0032050">
    <property type="term" value="F:clathrin heavy chain binding"/>
    <property type="evidence" value="ECO:0007669"/>
    <property type="project" value="TreeGrafter"/>
</dbReference>
<dbReference type="GO" id="GO:0006900">
    <property type="term" value="P:vesicle budding from membrane"/>
    <property type="evidence" value="ECO:0007669"/>
    <property type="project" value="TreeGrafter"/>
</dbReference>
<dbReference type="AlphaFoldDB" id="A0A3L6RWT6"/>
<keyword evidence="5" id="KW-0333">Golgi apparatus</keyword>
<evidence type="ECO:0000256" key="3">
    <source>
        <dbReference type="ARBA" id="ARBA00004600"/>
    </source>
</evidence>
<dbReference type="PROSITE" id="PS50942">
    <property type="entry name" value="ENTH"/>
    <property type="match status" value="1"/>
</dbReference>
<comment type="subcellular location">
    <subcellularLocation>
        <location evidence="1">Cytoplasmic vesicle</location>
        <location evidence="1">Clathrin-coated vesicle</location>
    </subcellularLocation>
    <subcellularLocation>
        <location evidence="2">Golgi apparatus</location>
    </subcellularLocation>
    <subcellularLocation>
        <location evidence="3">Membrane</location>
        <location evidence="3">Clathrin-coated pit</location>
    </subcellularLocation>
</comment>
<dbReference type="InterPro" id="IPR048050">
    <property type="entry name" value="ANTH_N_plant"/>
</dbReference>
<comment type="caution">
    <text evidence="11">The sequence shown here is derived from an EMBL/GenBank/DDBJ whole genome shotgun (WGS) entry which is preliminary data.</text>
</comment>
<keyword evidence="7" id="KW-0168">Coated pit</keyword>
<reference evidence="12" key="1">
    <citation type="journal article" date="2019" name="Nat. Commun.">
        <title>The genome of broomcorn millet.</title>
        <authorList>
            <person name="Zou C."/>
            <person name="Miki D."/>
            <person name="Li D."/>
            <person name="Tang Q."/>
            <person name="Xiao L."/>
            <person name="Rajput S."/>
            <person name="Deng P."/>
            <person name="Jia W."/>
            <person name="Huang R."/>
            <person name="Zhang M."/>
            <person name="Sun Y."/>
            <person name="Hu J."/>
            <person name="Fu X."/>
            <person name="Schnable P.S."/>
            <person name="Li F."/>
            <person name="Zhang H."/>
            <person name="Feng B."/>
            <person name="Zhu X."/>
            <person name="Liu R."/>
            <person name="Schnable J.C."/>
            <person name="Zhu J.-K."/>
            <person name="Zhang H."/>
        </authorList>
    </citation>
    <scope>NUCLEOTIDE SEQUENCE [LARGE SCALE GENOMIC DNA]</scope>
</reference>
<dbReference type="GO" id="GO:0030136">
    <property type="term" value="C:clathrin-coated vesicle"/>
    <property type="evidence" value="ECO:0007669"/>
    <property type="project" value="UniProtKB-SubCell"/>
</dbReference>
<evidence type="ECO:0000256" key="6">
    <source>
        <dbReference type="ARBA" id="ARBA00023136"/>
    </source>
</evidence>
<evidence type="ECO:0000256" key="5">
    <source>
        <dbReference type="ARBA" id="ARBA00023034"/>
    </source>
</evidence>
<gene>
    <name evidence="11" type="ORF">C2845_PM09G20730</name>
</gene>
<evidence type="ECO:0000256" key="9">
    <source>
        <dbReference type="SAM" id="MobiDB-lite"/>
    </source>
</evidence>
<dbReference type="PANTHER" id="PTHR22951">
    <property type="entry name" value="CLATHRIN ASSEMBLY PROTEIN"/>
    <property type="match status" value="1"/>
</dbReference>
<name>A0A3L6RWT6_PANMI</name>
<dbReference type="PANTHER" id="PTHR22951:SF21">
    <property type="entry name" value="OS06G0661400 PROTEIN"/>
    <property type="match status" value="1"/>
</dbReference>
<dbReference type="InterPro" id="IPR008942">
    <property type="entry name" value="ENTH_VHS"/>
</dbReference>
<dbReference type="FunFam" id="1.20.58.150:FF:000003">
    <property type="entry name" value="Putative clathrin assembly protein"/>
    <property type="match status" value="1"/>
</dbReference>
<dbReference type="GO" id="GO:0000149">
    <property type="term" value="F:SNARE binding"/>
    <property type="evidence" value="ECO:0007669"/>
    <property type="project" value="UniProtKB-ARBA"/>
</dbReference>
<evidence type="ECO:0000259" key="10">
    <source>
        <dbReference type="PROSITE" id="PS50942"/>
    </source>
</evidence>
<dbReference type="FunFam" id="1.25.40.90:FF:000005">
    <property type="entry name" value="Clathrin assembly protein AP180"/>
    <property type="match status" value="1"/>
</dbReference>
<feature type="region of interest" description="Disordered" evidence="9">
    <location>
        <begin position="311"/>
        <end position="337"/>
    </location>
</feature>
<dbReference type="CDD" id="cd03564">
    <property type="entry name" value="ANTH_N"/>
    <property type="match status" value="1"/>
</dbReference>
<dbReference type="STRING" id="4540.A0A3L6RWT6"/>
<dbReference type="Gene3D" id="1.25.40.90">
    <property type="match status" value="1"/>
</dbReference>
<dbReference type="SUPFAM" id="SSF48464">
    <property type="entry name" value="ENTH/VHS domain"/>
    <property type="match status" value="1"/>
</dbReference>
<dbReference type="Proteomes" id="UP000275267">
    <property type="component" value="Unassembled WGS sequence"/>
</dbReference>
<evidence type="ECO:0000256" key="7">
    <source>
        <dbReference type="ARBA" id="ARBA00023176"/>
    </source>
</evidence>
<evidence type="ECO:0000256" key="2">
    <source>
        <dbReference type="ARBA" id="ARBA00004555"/>
    </source>
</evidence>
<evidence type="ECO:0000313" key="12">
    <source>
        <dbReference type="Proteomes" id="UP000275267"/>
    </source>
</evidence>
<dbReference type="InterPro" id="IPR013809">
    <property type="entry name" value="ENTH"/>
</dbReference>
<protein>
    <submittedName>
        <fullName evidence="11">Clathrin assembly protein</fullName>
    </submittedName>
</protein>
<keyword evidence="12" id="KW-1185">Reference proteome</keyword>
<organism evidence="11 12">
    <name type="scientific">Panicum miliaceum</name>
    <name type="common">Proso millet</name>
    <name type="synonym">Broomcorn millet</name>
    <dbReference type="NCBI Taxonomy" id="4540"/>
    <lineage>
        <taxon>Eukaryota</taxon>
        <taxon>Viridiplantae</taxon>
        <taxon>Streptophyta</taxon>
        <taxon>Embryophyta</taxon>
        <taxon>Tracheophyta</taxon>
        <taxon>Spermatophyta</taxon>
        <taxon>Magnoliopsida</taxon>
        <taxon>Liliopsida</taxon>
        <taxon>Poales</taxon>
        <taxon>Poaceae</taxon>
        <taxon>PACMAD clade</taxon>
        <taxon>Panicoideae</taxon>
        <taxon>Panicodae</taxon>
        <taxon>Paniceae</taxon>
        <taxon>Panicinae</taxon>
        <taxon>Panicum</taxon>
        <taxon>Panicum sect. Panicum</taxon>
    </lineage>
</organism>
<evidence type="ECO:0000256" key="8">
    <source>
        <dbReference type="ARBA" id="ARBA00023329"/>
    </source>
</evidence>
<feature type="domain" description="ENTH" evidence="10">
    <location>
        <begin position="23"/>
        <end position="160"/>
    </location>
</feature>
<dbReference type="OrthoDB" id="44015at2759"/>
<dbReference type="SMART" id="SM00273">
    <property type="entry name" value="ENTH"/>
    <property type="match status" value="1"/>
</dbReference>
<dbReference type="GO" id="GO:0005545">
    <property type="term" value="F:1-phosphatidylinositol binding"/>
    <property type="evidence" value="ECO:0007669"/>
    <property type="project" value="InterPro"/>
</dbReference>
<keyword evidence="6" id="KW-0472">Membrane</keyword>
<dbReference type="Gene3D" id="1.20.58.150">
    <property type="entry name" value="ANTH domain"/>
    <property type="match status" value="1"/>
</dbReference>
<proteinExistence type="predicted"/>
<sequence length="540" mass="60883">MASGTWRKAYGALKDSTKVGLANFNSEYKELDIAIVKATNHVECPPKERHLRRILYATSAHRPQADVAYSICTLARRLTKTKNWIVAVKTLIVIHRLLREGDGTFREDFLTYSYRGNILQIPQFKDASSPLAWDCSAWVRTYALYLDERVECFRVLKYDVEADRLLKLPQASGKAHSRTRTLPLADLLDQLPALQKLLLRLIYCQPEGAACANYLVQYALALVLKESFKIYCSINDGIINLVDMYFEMPKYDAIKALEIYKRAGQQAEKLSNFYDQCKHLDLARTFQFPTLRQPPPSFLVTMEEYIREAPGANIESKSLENEENQPSDNEEAAPQDTEKLVEENLDEEVNPMIADLEASNALALAIVAPGNENNMSNSRDLFALDKSGWELALVTAPSNHTNQQMDNQLAGGFDKLLLDSLYEDEARRQQIASVTYTGSLAANPFASNDPFAMSNSFTPPSNVQLAMMAEQQQYYQVQQQQYFQVQQQQQMVMLPPQTYQQQSQYSAPSSQAAISNPFGDPFSSLVAMATLPKQSNSNLV</sequence>
<dbReference type="SUPFAM" id="SSF89009">
    <property type="entry name" value="GAT-like domain"/>
    <property type="match status" value="1"/>
</dbReference>
<keyword evidence="4" id="KW-0254">Endocytosis</keyword>
<accession>A0A3L6RWT6</accession>
<dbReference type="GO" id="GO:0005794">
    <property type="term" value="C:Golgi apparatus"/>
    <property type="evidence" value="ECO:0007669"/>
    <property type="project" value="UniProtKB-SubCell"/>
</dbReference>
<dbReference type="GO" id="GO:0005546">
    <property type="term" value="F:phosphatidylinositol-4,5-bisphosphate binding"/>
    <property type="evidence" value="ECO:0007669"/>
    <property type="project" value="TreeGrafter"/>
</dbReference>
<dbReference type="GO" id="GO:0072583">
    <property type="term" value="P:clathrin-dependent endocytosis"/>
    <property type="evidence" value="ECO:0007669"/>
    <property type="project" value="InterPro"/>
</dbReference>
<feature type="compositionally biased region" description="Acidic residues" evidence="9">
    <location>
        <begin position="321"/>
        <end position="333"/>
    </location>
</feature>
<dbReference type="Pfam" id="PF07651">
    <property type="entry name" value="ANTH"/>
    <property type="match status" value="1"/>
</dbReference>
<dbReference type="EMBL" id="PQIB02000006">
    <property type="protein sequence ID" value="RLN11433.1"/>
    <property type="molecule type" value="Genomic_DNA"/>
</dbReference>
<dbReference type="GO" id="GO:0048268">
    <property type="term" value="P:clathrin coat assembly"/>
    <property type="evidence" value="ECO:0007669"/>
    <property type="project" value="InterPro"/>
</dbReference>
<evidence type="ECO:0000313" key="11">
    <source>
        <dbReference type="EMBL" id="RLN11433.1"/>
    </source>
</evidence>
<keyword evidence="8" id="KW-0968">Cytoplasmic vesicle</keyword>
<evidence type="ECO:0000256" key="4">
    <source>
        <dbReference type="ARBA" id="ARBA00022583"/>
    </source>
</evidence>